<dbReference type="OrthoDB" id="5296at2759"/>
<dbReference type="RefSeq" id="XP_037168907.1">
    <property type="nucleotide sequence ID" value="XM_037304112.1"/>
</dbReference>
<dbReference type="InterPro" id="IPR036291">
    <property type="entry name" value="NAD(P)-bd_dom_sf"/>
</dbReference>
<dbReference type="GeneID" id="59283852"/>
<comment type="similarity">
    <text evidence="1">Belongs to the short-chain dehydrogenases/reductases (SDR) family.</text>
</comment>
<keyword evidence="5" id="KW-1185">Reference proteome</keyword>
<protein>
    <submittedName>
        <fullName evidence="4">Uncharacterized protein</fullName>
    </submittedName>
</protein>
<evidence type="ECO:0000256" key="2">
    <source>
        <dbReference type="ARBA" id="ARBA00022857"/>
    </source>
</evidence>
<evidence type="ECO:0000256" key="3">
    <source>
        <dbReference type="ARBA" id="ARBA00023002"/>
    </source>
</evidence>
<dbReference type="Gene3D" id="3.40.50.720">
    <property type="entry name" value="NAD(P)-binding Rossmann-like Domain"/>
    <property type="match status" value="1"/>
</dbReference>
<name>A0A8H6L8N8_9LECA</name>
<dbReference type="FunFam" id="3.40.50.720:FF:000643">
    <property type="entry name" value="Short chain dehydrogenase/reductase family oxidoreductase, putative"/>
    <property type="match status" value="1"/>
</dbReference>
<dbReference type="PRINTS" id="PR00081">
    <property type="entry name" value="GDHRDH"/>
</dbReference>
<comment type="caution">
    <text evidence="4">The sequence shown here is derived from an EMBL/GenBank/DDBJ whole genome shotgun (WGS) entry which is preliminary data.</text>
</comment>
<keyword evidence="3" id="KW-0560">Oxidoreductase</keyword>
<evidence type="ECO:0000313" key="5">
    <source>
        <dbReference type="Proteomes" id="UP000578531"/>
    </source>
</evidence>
<dbReference type="PANTHER" id="PTHR44229">
    <property type="entry name" value="15-HYDROXYPROSTAGLANDIN DEHYDROGENASE [NAD(+)]"/>
    <property type="match status" value="1"/>
</dbReference>
<reference evidence="4 5" key="1">
    <citation type="journal article" date="2020" name="Genomics">
        <title>Complete, high-quality genomes from long-read metagenomic sequencing of two wolf lichen thalli reveals enigmatic genome architecture.</title>
        <authorList>
            <person name="McKenzie S.K."/>
            <person name="Walston R.F."/>
            <person name="Allen J.L."/>
        </authorList>
    </citation>
    <scope>NUCLEOTIDE SEQUENCE [LARGE SCALE GENOMIC DNA]</scope>
    <source>
        <strain evidence="4">WasteWater2</strain>
    </source>
</reference>
<dbReference type="GO" id="GO:0016616">
    <property type="term" value="F:oxidoreductase activity, acting on the CH-OH group of donors, NAD or NADP as acceptor"/>
    <property type="evidence" value="ECO:0007669"/>
    <property type="project" value="TreeGrafter"/>
</dbReference>
<dbReference type="PANTHER" id="PTHR44229:SF4">
    <property type="entry name" value="15-HYDROXYPROSTAGLANDIN DEHYDROGENASE [NAD(+)]"/>
    <property type="match status" value="1"/>
</dbReference>
<dbReference type="GO" id="GO:0005737">
    <property type="term" value="C:cytoplasm"/>
    <property type="evidence" value="ECO:0007669"/>
    <property type="project" value="TreeGrafter"/>
</dbReference>
<sequence>MPLLLAQPLQRLMGFQPTFSFGTPAFILSRLQPLSPLFGANTSSKSKEGRQHKIMRLAGKTAIITGAGSGINLSFARALLTKHCNVLFADLALRPEAQELVSNHANQSQSPAKAVFQKTDVRDWQQLERMFHVASKEFGGADIVCPGAGVYEPPFSNFWHPPGKPPSEDDPTSNRYAILDINLTHPIRTTQLAISHLLLLLLPLPSSSSSSSSSNKEKSSPKSIVHISSIAGQVTPLPGPIYNATKHGINGFVRSLAPLDSRLGIRVTGVAPGVIKTPLWTEAPEKLKLIADDDAWVTPEFVADVMVSLVENQTVRVSAGLGATGSRLSSGDAREGTKEVAVEGGMILEVAKGRVRVVEQFNDVGPSGEGNTVGNMRVAEEEILERLAGGGWGVD</sequence>
<evidence type="ECO:0000256" key="1">
    <source>
        <dbReference type="ARBA" id="ARBA00006484"/>
    </source>
</evidence>
<evidence type="ECO:0000313" key="4">
    <source>
        <dbReference type="EMBL" id="KAF6239632.1"/>
    </source>
</evidence>
<proteinExistence type="inferred from homology"/>
<dbReference type="Proteomes" id="UP000578531">
    <property type="component" value="Unassembled WGS sequence"/>
</dbReference>
<organism evidence="4 5">
    <name type="scientific">Letharia columbiana</name>
    <dbReference type="NCBI Taxonomy" id="112416"/>
    <lineage>
        <taxon>Eukaryota</taxon>
        <taxon>Fungi</taxon>
        <taxon>Dikarya</taxon>
        <taxon>Ascomycota</taxon>
        <taxon>Pezizomycotina</taxon>
        <taxon>Lecanoromycetes</taxon>
        <taxon>OSLEUM clade</taxon>
        <taxon>Lecanoromycetidae</taxon>
        <taxon>Lecanorales</taxon>
        <taxon>Lecanorineae</taxon>
        <taxon>Parmeliaceae</taxon>
        <taxon>Letharia</taxon>
    </lineage>
</organism>
<dbReference type="EMBL" id="JACCJC010000005">
    <property type="protein sequence ID" value="KAF6239632.1"/>
    <property type="molecule type" value="Genomic_DNA"/>
</dbReference>
<dbReference type="InterPro" id="IPR002347">
    <property type="entry name" value="SDR_fam"/>
</dbReference>
<dbReference type="SUPFAM" id="SSF51735">
    <property type="entry name" value="NAD(P)-binding Rossmann-fold domains"/>
    <property type="match status" value="1"/>
</dbReference>
<accession>A0A8H6L8N8</accession>
<keyword evidence="2" id="KW-0521">NADP</keyword>
<gene>
    <name evidence="4" type="ORF">HO173_002178</name>
</gene>
<dbReference type="Pfam" id="PF00106">
    <property type="entry name" value="adh_short"/>
    <property type="match status" value="1"/>
</dbReference>
<dbReference type="InterPro" id="IPR020904">
    <property type="entry name" value="Sc_DH/Rdtase_CS"/>
</dbReference>
<dbReference type="PROSITE" id="PS00061">
    <property type="entry name" value="ADH_SHORT"/>
    <property type="match status" value="1"/>
</dbReference>
<dbReference type="AlphaFoldDB" id="A0A8H6L8N8"/>